<dbReference type="InterPro" id="IPR007161">
    <property type="entry name" value="DUF364"/>
</dbReference>
<dbReference type="EMBL" id="AAEW02000003">
    <property type="protein sequence ID" value="EAT16862.1"/>
    <property type="molecule type" value="Genomic_DNA"/>
</dbReference>
<proteinExistence type="predicted"/>
<dbReference type="Gene3D" id="3.40.50.11590">
    <property type="match status" value="1"/>
</dbReference>
<organism evidence="2 3">
    <name type="scientific">Desulfuromonas acetoxidans (strain DSM 684 / 11070)</name>
    <dbReference type="NCBI Taxonomy" id="281689"/>
    <lineage>
        <taxon>Bacteria</taxon>
        <taxon>Pseudomonadati</taxon>
        <taxon>Thermodesulfobacteriota</taxon>
        <taxon>Desulfuromonadia</taxon>
        <taxon>Desulfuromonadales</taxon>
        <taxon>Desulfuromonadaceae</taxon>
        <taxon>Desulfuromonas</taxon>
    </lineage>
</organism>
<evidence type="ECO:0000313" key="2">
    <source>
        <dbReference type="EMBL" id="EAT16862.1"/>
    </source>
</evidence>
<dbReference type="SUPFAM" id="SSF159713">
    <property type="entry name" value="Dhaf3308-like"/>
    <property type="match status" value="1"/>
</dbReference>
<evidence type="ECO:0000313" key="3">
    <source>
        <dbReference type="Proteomes" id="UP000005695"/>
    </source>
</evidence>
<dbReference type="AlphaFoldDB" id="Q1K2L9"/>
<evidence type="ECO:0000259" key="1">
    <source>
        <dbReference type="Pfam" id="PF04016"/>
    </source>
</evidence>
<comment type="caution">
    <text evidence="2">The sequence shown here is derived from an EMBL/GenBank/DDBJ whole genome shotgun (WGS) entry which is preliminary data.</text>
</comment>
<sequence length="248" mass="27276">MFYAQLKEKFTTLVREDFLLGEKISISARILKNEEAIGNPTRQDYPLLKGKEFLMEACFRECRGQAFTDAPCEKISTLADIVALPLENTEQRALFIASLNAVMRYLKPELATVHCRNDEPEECAGEIIGQLQQQPVAKVGLVGLQPAILEQLATTFGAENVFCVDRDEQQRGCSKFGVPIKWGDEKETATLFEQSDLVLATGSTVVNGSLPGLLALADDNAVPICFFGTSIAGTAELMNLKRYCFEAA</sequence>
<keyword evidence="3" id="KW-1185">Reference proteome</keyword>
<dbReference type="OrthoDB" id="3596at2"/>
<protein>
    <recommendedName>
        <fullName evidence="1">Putative heavy-metal chelation domain-containing protein</fullName>
    </recommendedName>
</protein>
<dbReference type="RefSeq" id="WP_005998336.1">
    <property type="nucleotide sequence ID" value="NZ_AAEW02000003.1"/>
</dbReference>
<reference evidence="2" key="1">
    <citation type="submission" date="2006-05" db="EMBL/GenBank/DDBJ databases">
        <title>Annotation of the draft genome assembly of Desulfuromonas acetoxidans DSM 684.</title>
        <authorList>
            <consortium name="US DOE Joint Genome Institute (JGI-ORNL)"/>
            <person name="Larimer F."/>
            <person name="Land M."/>
            <person name="Hauser L."/>
        </authorList>
    </citation>
    <scope>NUCLEOTIDE SEQUENCE [LARGE SCALE GENOMIC DNA]</scope>
    <source>
        <strain evidence="2">DSM 684</strain>
    </source>
</reference>
<reference evidence="2" key="2">
    <citation type="submission" date="2006-05" db="EMBL/GenBank/DDBJ databases">
        <title>Sequencing of the draft genome and assembly of Desulfuromonas acetoxidans DSM 684.</title>
        <authorList>
            <consortium name="US DOE Joint Genome Institute (JGI-PGF)"/>
            <person name="Copeland A."/>
            <person name="Lucas S."/>
            <person name="Lapidus A."/>
            <person name="Barry K."/>
            <person name="Detter J.C."/>
            <person name="Glavina del Rio T."/>
            <person name="Hammon N."/>
            <person name="Israni S."/>
            <person name="Dalin E."/>
            <person name="Tice H."/>
            <person name="Bruce D."/>
            <person name="Pitluck S."/>
            <person name="Richardson P."/>
        </authorList>
    </citation>
    <scope>NUCLEOTIDE SEQUENCE [LARGE SCALE GENOMIC DNA]</scope>
    <source>
        <strain evidence="2">DSM 684</strain>
    </source>
</reference>
<dbReference type="Pfam" id="PF04016">
    <property type="entry name" value="DUF364"/>
    <property type="match status" value="1"/>
</dbReference>
<accession>Q1K2L9</accession>
<dbReference type="Proteomes" id="UP000005695">
    <property type="component" value="Unassembled WGS sequence"/>
</dbReference>
<gene>
    <name evidence="2" type="ORF">Dace_2114</name>
</gene>
<name>Q1K2L9_DESA6</name>
<feature type="domain" description="Putative heavy-metal chelation" evidence="1">
    <location>
        <begin position="131"/>
        <end position="222"/>
    </location>
</feature>